<feature type="transmembrane region" description="Helical" evidence="1">
    <location>
        <begin position="6"/>
        <end position="27"/>
    </location>
</feature>
<dbReference type="PROSITE" id="PS51257">
    <property type="entry name" value="PROKAR_LIPOPROTEIN"/>
    <property type="match status" value="1"/>
</dbReference>
<reference evidence="3" key="1">
    <citation type="journal article" date="2020" name="MBio">
        <title>Horizontal gene transfer to a defensive symbiont with a reduced genome amongst a multipartite beetle microbiome.</title>
        <authorList>
            <person name="Waterworth S.C."/>
            <person name="Florez L.V."/>
            <person name="Rees E.R."/>
            <person name="Hertweck C."/>
            <person name="Kaltenpoth M."/>
            <person name="Kwan J.C."/>
        </authorList>
    </citation>
    <scope>NUCLEOTIDE SEQUENCE [LARGE SCALE GENOMIC DNA]</scope>
</reference>
<sequence>MLLKTSQYTLIAAGFGACMLFMLLLAVTEPLV</sequence>
<protein>
    <submittedName>
        <fullName evidence="2">Uncharacterized protein</fullName>
    </submittedName>
</protein>
<dbReference type="Proteomes" id="UP000462435">
    <property type="component" value="Unassembled WGS sequence"/>
</dbReference>
<accession>A0A7V8JSR5</accession>
<dbReference type="AlphaFoldDB" id="A0A7V8JSR5"/>
<name>A0A7V8JSR5_9BURK</name>
<organism evidence="2 3">
    <name type="scientific">Herbaspirillum frisingense</name>
    <dbReference type="NCBI Taxonomy" id="92645"/>
    <lineage>
        <taxon>Bacteria</taxon>
        <taxon>Pseudomonadati</taxon>
        <taxon>Pseudomonadota</taxon>
        <taxon>Betaproteobacteria</taxon>
        <taxon>Burkholderiales</taxon>
        <taxon>Oxalobacteraceae</taxon>
        <taxon>Herbaspirillum</taxon>
    </lineage>
</organism>
<keyword evidence="1" id="KW-0812">Transmembrane</keyword>
<keyword evidence="1" id="KW-0472">Membrane</keyword>
<evidence type="ECO:0000313" key="2">
    <source>
        <dbReference type="EMBL" id="KAF1037458.1"/>
    </source>
</evidence>
<gene>
    <name evidence="2" type="ORF">GAK35_03931</name>
</gene>
<evidence type="ECO:0000256" key="1">
    <source>
        <dbReference type="SAM" id="Phobius"/>
    </source>
</evidence>
<proteinExistence type="predicted"/>
<comment type="caution">
    <text evidence="2">The sequence shown here is derived from an EMBL/GenBank/DDBJ whole genome shotgun (WGS) entry which is preliminary data.</text>
</comment>
<keyword evidence="1" id="KW-1133">Transmembrane helix</keyword>
<evidence type="ECO:0000313" key="3">
    <source>
        <dbReference type="Proteomes" id="UP000462435"/>
    </source>
</evidence>
<dbReference type="EMBL" id="WNDX01000181">
    <property type="protein sequence ID" value="KAF1037458.1"/>
    <property type="molecule type" value="Genomic_DNA"/>
</dbReference>